<dbReference type="Gramene" id="MELO3C029846.2.1">
    <property type="protein sequence ID" value="MELO3C029846.2.1"/>
    <property type="gene ID" value="MELO3C029846.2"/>
</dbReference>
<evidence type="ECO:0000256" key="1">
    <source>
        <dbReference type="SAM" id="MobiDB-lite"/>
    </source>
</evidence>
<dbReference type="AlphaFoldDB" id="A0A9I9E7H3"/>
<organism evidence="2">
    <name type="scientific">Cucumis melo</name>
    <name type="common">Muskmelon</name>
    <dbReference type="NCBI Taxonomy" id="3656"/>
    <lineage>
        <taxon>Eukaryota</taxon>
        <taxon>Viridiplantae</taxon>
        <taxon>Streptophyta</taxon>
        <taxon>Embryophyta</taxon>
        <taxon>Tracheophyta</taxon>
        <taxon>Spermatophyta</taxon>
        <taxon>Magnoliopsida</taxon>
        <taxon>eudicotyledons</taxon>
        <taxon>Gunneridae</taxon>
        <taxon>Pentapetalae</taxon>
        <taxon>rosids</taxon>
        <taxon>fabids</taxon>
        <taxon>Cucurbitales</taxon>
        <taxon>Cucurbitaceae</taxon>
        <taxon>Benincaseae</taxon>
        <taxon>Cucumis</taxon>
    </lineage>
</organism>
<protein>
    <submittedName>
        <fullName evidence="2">Uncharacterized protein</fullName>
    </submittedName>
</protein>
<reference evidence="2" key="1">
    <citation type="submission" date="2023-03" db="UniProtKB">
        <authorList>
            <consortium name="EnsemblPlants"/>
        </authorList>
    </citation>
    <scope>IDENTIFICATION</scope>
</reference>
<feature type="compositionally biased region" description="Low complexity" evidence="1">
    <location>
        <begin position="1"/>
        <end position="12"/>
    </location>
</feature>
<sequence>MSSLSSLSSLISHRPDHHSHLSYPARARSSSYFLYHLKNLHSLTLHLTIRMWCKISCSMALTSSEAKGF</sequence>
<name>A0A9I9E7H3_CUCME</name>
<feature type="region of interest" description="Disordered" evidence="1">
    <location>
        <begin position="1"/>
        <end position="22"/>
    </location>
</feature>
<accession>A0A9I9E7H3</accession>
<proteinExistence type="predicted"/>
<dbReference type="EnsemblPlants" id="MELO3C029846.2.1">
    <property type="protein sequence ID" value="MELO3C029846.2.1"/>
    <property type="gene ID" value="MELO3C029846.2"/>
</dbReference>
<evidence type="ECO:0000313" key="2">
    <source>
        <dbReference type="EnsemblPlants" id="MELO3C029846.2.1"/>
    </source>
</evidence>